<proteinExistence type="predicted"/>
<reference evidence="1 2" key="1">
    <citation type="submission" date="2019-08" db="EMBL/GenBank/DDBJ databases">
        <title>Whole genome of Aphis craccivora.</title>
        <authorList>
            <person name="Voronova N.V."/>
            <person name="Shulinski R.S."/>
            <person name="Bandarenka Y.V."/>
            <person name="Zhorov D.G."/>
            <person name="Warner D."/>
        </authorList>
    </citation>
    <scope>NUCLEOTIDE SEQUENCE [LARGE SCALE GENOMIC DNA]</scope>
    <source>
        <strain evidence="1">180601</strain>
        <tissue evidence="1">Whole Body</tissue>
    </source>
</reference>
<evidence type="ECO:0008006" key="3">
    <source>
        <dbReference type="Google" id="ProtNLM"/>
    </source>
</evidence>
<dbReference type="AlphaFoldDB" id="A0A6G0VUZ6"/>
<gene>
    <name evidence="1" type="ORF">FWK35_00031899</name>
</gene>
<keyword evidence="2" id="KW-1185">Reference proteome</keyword>
<organism evidence="1 2">
    <name type="scientific">Aphis craccivora</name>
    <name type="common">Cowpea aphid</name>
    <dbReference type="NCBI Taxonomy" id="307492"/>
    <lineage>
        <taxon>Eukaryota</taxon>
        <taxon>Metazoa</taxon>
        <taxon>Ecdysozoa</taxon>
        <taxon>Arthropoda</taxon>
        <taxon>Hexapoda</taxon>
        <taxon>Insecta</taxon>
        <taxon>Pterygota</taxon>
        <taxon>Neoptera</taxon>
        <taxon>Paraneoptera</taxon>
        <taxon>Hemiptera</taxon>
        <taxon>Sternorrhyncha</taxon>
        <taxon>Aphidomorpha</taxon>
        <taxon>Aphidoidea</taxon>
        <taxon>Aphididae</taxon>
        <taxon>Aphidini</taxon>
        <taxon>Aphis</taxon>
        <taxon>Aphis</taxon>
    </lineage>
</organism>
<evidence type="ECO:0000313" key="1">
    <source>
        <dbReference type="EMBL" id="KAF0711001.1"/>
    </source>
</evidence>
<evidence type="ECO:0000313" key="2">
    <source>
        <dbReference type="Proteomes" id="UP000478052"/>
    </source>
</evidence>
<sequence length="130" mass="14872">IQSKDLISNVIDKNQECPISDVDSGTSETVNSTNIDDPIRTFPKNSLEFREKNKRGAYRPILSVYPCTQMVEIAFCFPCRVLNENELNSSRTDQKFSTNGFKRWYRANKSFLNHKTTKSHINSTSALNAF</sequence>
<feature type="non-terminal residue" evidence="1">
    <location>
        <position position="1"/>
    </location>
</feature>
<comment type="caution">
    <text evidence="1">The sequence shown here is derived from an EMBL/GenBank/DDBJ whole genome shotgun (WGS) entry which is preliminary data.</text>
</comment>
<dbReference type="EMBL" id="VUJU01011447">
    <property type="protein sequence ID" value="KAF0711001.1"/>
    <property type="molecule type" value="Genomic_DNA"/>
</dbReference>
<protein>
    <recommendedName>
        <fullName evidence="3">Zinc finger MYM-type protein 1-like</fullName>
    </recommendedName>
</protein>
<name>A0A6G0VUZ6_APHCR</name>
<feature type="non-terminal residue" evidence="1">
    <location>
        <position position="130"/>
    </location>
</feature>
<accession>A0A6G0VUZ6</accession>
<dbReference type="Proteomes" id="UP000478052">
    <property type="component" value="Unassembled WGS sequence"/>
</dbReference>